<dbReference type="SUPFAM" id="SSF56112">
    <property type="entry name" value="Protein kinase-like (PK-like)"/>
    <property type="match status" value="1"/>
</dbReference>
<proteinExistence type="predicted"/>
<dbReference type="InterPro" id="IPR011009">
    <property type="entry name" value="Kinase-like_dom_sf"/>
</dbReference>
<evidence type="ECO:0000313" key="2">
    <source>
        <dbReference type="EMBL" id="KAF6237543.1"/>
    </source>
</evidence>
<reference evidence="2 3" key="1">
    <citation type="journal article" date="2020" name="Genomics">
        <title>Complete, high-quality genomes from long-read metagenomic sequencing of two wolf lichen thalli reveals enigmatic genome architecture.</title>
        <authorList>
            <person name="McKenzie S.K."/>
            <person name="Walston R.F."/>
            <person name="Allen J.L."/>
        </authorList>
    </citation>
    <scope>NUCLEOTIDE SEQUENCE [LARGE SCALE GENOMIC DNA]</scope>
    <source>
        <strain evidence="2">WasteWater2</strain>
    </source>
</reference>
<dbReference type="Gene3D" id="3.90.1200.10">
    <property type="match status" value="1"/>
</dbReference>
<dbReference type="OrthoDB" id="5598852at2759"/>
<evidence type="ECO:0000313" key="3">
    <source>
        <dbReference type="Proteomes" id="UP000578531"/>
    </source>
</evidence>
<comment type="caution">
    <text evidence="2">The sequence shown here is derived from an EMBL/GenBank/DDBJ whole genome shotgun (WGS) entry which is preliminary data.</text>
</comment>
<dbReference type="Pfam" id="PF01636">
    <property type="entry name" value="APH"/>
    <property type="match status" value="1"/>
</dbReference>
<dbReference type="RefSeq" id="XP_037166867.1">
    <property type="nucleotide sequence ID" value="XM_037306357.1"/>
</dbReference>
<name>A0A8H6L6R4_9LECA</name>
<dbReference type="GeneID" id="59286098"/>
<dbReference type="EMBL" id="JACCJC010000014">
    <property type="protein sequence ID" value="KAF6237543.1"/>
    <property type="molecule type" value="Genomic_DNA"/>
</dbReference>
<dbReference type="InterPro" id="IPR002575">
    <property type="entry name" value="Aminoglycoside_PTrfase"/>
</dbReference>
<organism evidence="2 3">
    <name type="scientific">Letharia columbiana</name>
    <dbReference type="NCBI Taxonomy" id="112416"/>
    <lineage>
        <taxon>Eukaryota</taxon>
        <taxon>Fungi</taxon>
        <taxon>Dikarya</taxon>
        <taxon>Ascomycota</taxon>
        <taxon>Pezizomycotina</taxon>
        <taxon>Lecanoromycetes</taxon>
        <taxon>OSLEUM clade</taxon>
        <taxon>Lecanoromycetidae</taxon>
        <taxon>Lecanorales</taxon>
        <taxon>Lecanorineae</taxon>
        <taxon>Parmeliaceae</taxon>
        <taxon>Letharia</taxon>
    </lineage>
</organism>
<protein>
    <recommendedName>
        <fullName evidence="1">Aminoglycoside phosphotransferase domain-containing protein</fullName>
    </recommendedName>
</protein>
<evidence type="ECO:0000259" key="1">
    <source>
        <dbReference type="Pfam" id="PF01636"/>
    </source>
</evidence>
<dbReference type="Proteomes" id="UP000578531">
    <property type="component" value="Unassembled WGS sequence"/>
</dbReference>
<gene>
    <name evidence="2" type="ORF">HO173_004433</name>
</gene>
<dbReference type="AlphaFoldDB" id="A0A8H6L6R4"/>
<accession>A0A8H6L6R4</accession>
<feature type="domain" description="Aminoglycoside phosphotransferase" evidence="1">
    <location>
        <begin position="98"/>
        <end position="151"/>
    </location>
</feature>
<sequence>MRALAKEFNRHIAPAITCEDLMPNSSASIWIMEALPSVGYLFTFSSTTVAKQDTTLIDMARFYAASWINAQTPVGDTHDFYHTKLMQLSGALPSRFARVIENTNQSLHEILYHVHWVWTHSDLSDMDILVDPDSGHLTGVIDWADAGIEPFGIALWGLESVLGSSGPNGWSYFRDDVLSSRKLFREMFLKGIGMSVSVQTCRAIEEARTLGLLLRYDFFWEDGRVKPTRDTSVLDVFPDCRFWDEPHNAKPGAQSSASVISMGSFHYHQ</sequence>
<keyword evidence="3" id="KW-1185">Reference proteome</keyword>